<keyword evidence="3" id="KW-0227">DNA damage</keyword>
<dbReference type="SUPFAM" id="SSF55874">
    <property type="entry name" value="ATPase domain of HSP90 chaperone/DNA topoisomerase II/histidine kinase"/>
    <property type="match status" value="1"/>
</dbReference>
<dbReference type="Pfam" id="PF16413">
    <property type="entry name" value="Mlh1_C"/>
    <property type="match status" value="1"/>
</dbReference>
<dbReference type="PANTHER" id="PTHR10073:SF12">
    <property type="entry name" value="DNA MISMATCH REPAIR PROTEIN MLH1"/>
    <property type="match status" value="1"/>
</dbReference>
<dbReference type="InterPro" id="IPR020568">
    <property type="entry name" value="Ribosomal_Su5_D2-typ_SF"/>
</dbReference>
<evidence type="ECO:0000256" key="1">
    <source>
        <dbReference type="ARBA" id="ARBA00004123"/>
    </source>
</evidence>
<feature type="region of interest" description="Disordered" evidence="6">
    <location>
        <begin position="467"/>
        <end position="520"/>
    </location>
</feature>
<evidence type="ECO:0000256" key="2">
    <source>
        <dbReference type="ARBA" id="ARBA00006082"/>
    </source>
</evidence>
<dbReference type="EMBL" id="JANBUY010000302">
    <property type="protein sequence ID" value="KAJ2860382.1"/>
    <property type="molecule type" value="Genomic_DNA"/>
</dbReference>
<dbReference type="GO" id="GO:0140664">
    <property type="term" value="F:ATP-dependent DNA damage sensor activity"/>
    <property type="evidence" value="ECO:0007669"/>
    <property type="project" value="InterPro"/>
</dbReference>
<feature type="region of interest" description="Disordered" evidence="6">
    <location>
        <begin position="577"/>
        <end position="609"/>
    </location>
</feature>
<comment type="subcellular location">
    <subcellularLocation>
        <location evidence="1">Nucleus</location>
    </subcellularLocation>
</comment>
<dbReference type="InterPro" id="IPR036890">
    <property type="entry name" value="HATPase_C_sf"/>
</dbReference>
<feature type="compositionally biased region" description="Polar residues" evidence="6">
    <location>
        <begin position="537"/>
        <end position="552"/>
    </location>
</feature>
<dbReference type="InterPro" id="IPR013507">
    <property type="entry name" value="DNA_mismatch_S5_2-like"/>
</dbReference>
<comment type="caution">
    <text evidence="8">The sequence shown here is derived from an EMBL/GenBank/DDBJ whole genome shotgun (WGS) entry which is preliminary data.</text>
</comment>
<reference evidence="8" key="1">
    <citation type="submission" date="2022-07" db="EMBL/GenBank/DDBJ databases">
        <title>Phylogenomic reconstructions and comparative analyses of Kickxellomycotina fungi.</title>
        <authorList>
            <person name="Reynolds N.K."/>
            <person name="Stajich J.E."/>
            <person name="Barry K."/>
            <person name="Grigoriev I.V."/>
            <person name="Crous P."/>
            <person name="Smith M.E."/>
        </authorList>
    </citation>
    <scope>NUCLEOTIDE SEQUENCE</scope>
    <source>
        <strain evidence="8">RSA 476</strain>
    </source>
</reference>
<dbReference type="Gene3D" id="3.30.230.10">
    <property type="match status" value="1"/>
</dbReference>
<protein>
    <submittedName>
        <fullName evidence="8">DNA mismatch repair protein</fullName>
    </submittedName>
</protein>
<dbReference type="GO" id="GO:0016887">
    <property type="term" value="F:ATP hydrolysis activity"/>
    <property type="evidence" value="ECO:0007669"/>
    <property type="project" value="InterPro"/>
</dbReference>
<proteinExistence type="inferred from homology"/>
<evidence type="ECO:0000256" key="4">
    <source>
        <dbReference type="ARBA" id="ARBA00023204"/>
    </source>
</evidence>
<feature type="compositionally biased region" description="Polar residues" evidence="6">
    <location>
        <begin position="395"/>
        <end position="406"/>
    </location>
</feature>
<dbReference type="PROSITE" id="PS00058">
    <property type="entry name" value="DNA_MISMATCH_REPAIR_1"/>
    <property type="match status" value="1"/>
</dbReference>
<organism evidence="8 9">
    <name type="scientific">Coemansia aciculifera</name>
    <dbReference type="NCBI Taxonomy" id="417176"/>
    <lineage>
        <taxon>Eukaryota</taxon>
        <taxon>Fungi</taxon>
        <taxon>Fungi incertae sedis</taxon>
        <taxon>Zoopagomycota</taxon>
        <taxon>Kickxellomycotina</taxon>
        <taxon>Kickxellomycetes</taxon>
        <taxon>Kickxellales</taxon>
        <taxon>Kickxellaceae</taxon>
        <taxon>Coemansia</taxon>
    </lineage>
</organism>
<dbReference type="FunFam" id="3.30.230.10:FF:000014">
    <property type="entry name" value="DNA mismatch repair protein Mlh1"/>
    <property type="match status" value="1"/>
</dbReference>
<evidence type="ECO:0000256" key="5">
    <source>
        <dbReference type="ARBA" id="ARBA00023242"/>
    </source>
</evidence>
<dbReference type="InterPro" id="IPR032189">
    <property type="entry name" value="Mlh1_C"/>
</dbReference>
<feature type="compositionally biased region" description="Pro residues" evidence="6">
    <location>
        <begin position="584"/>
        <end position="596"/>
    </location>
</feature>
<sequence>MSSESSKRKPAPIRKLEESVINRIAAGEIINRPSNALKELLENSLDAGATNISISVKDGGMKLLQIQDNGHGIRTEDLPLVCERFTTSKLKVYEDLSTIQTYGFRGEALASISHVSHLSITTKQADSECAYKANYADGKLVPAKPGGSCEPEPCAGNNGTILVAEDLFYNIPSRKSALKNSRDEYNRIFEVASRYAIHNAGVAFSCRKIGAPKTDLNTLQGATSITNIRQIFGAKIASSLVDIEHSNDHYAFQFKGLISSASHEMHKSVFLLFINHRLVDHTPIKRAVESLYTSVLPKASRPFIYLDLQIKPENVDVNVHPTKREVRFLNEDTIVAAIVDCIHKKLMSTSNSKSISLQSVPDIDAGIGLSRRDISTLSSLSSTSTDAAPSFPLATPTSTPVKSLSKGSPLAARPSLTSSLFNSTNSFQKTPVNKAVRTDYKTMTLDSFSFGASPSIKRNIVQSTIDNDFSVSPSKPEPRREPFRISPSHTNRSAEPSLVPRGECNDVASRPLSGQPARATELSENNEPLFPFHLQSTATARPSESSGASDTATDVAKETPLTSTLDRQLSDEFPSLTATTDIPVPVPVPEPIPESAPTPTEKSYISSEKEPRVEVRLTSIISLRKELQRHAHAELTQILSEHTFVGFVDNRRALVQHQTRLYMVDYCKISYHLMYHRCLFDFMNYGRLVLQPPPSIYDLALVAATEMGSENPTKCAEEVHSRFSDSREMLEEYFHIKISDIGTIDTLPMMIRDYSPDYDKLPLFLFNAAFSVNWDDEQQFFKSFANVLATFYTLEPPLPSDPQSATDEYQLIVEHRIMPSLKGSSFWASNNLLTENALVQLVDLPDLYRIFERC</sequence>
<feature type="region of interest" description="Disordered" evidence="6">
    <location>
        <begin position="380"/>
        <end position="409"/>
    </location>
</feature>
<dbReference type="GO" id="GO:0030983">
    <property type="term" value="F:mismatched DNA binding"/>
    <property type="evidence" value="ECO:0007669"/>
    <property type="project" value="InterPro"/>
</dbReference>
<gene>
    <name evidence="8" type="primary">mlh1</name>
    <name evidence="8" type="ORF">GGH94_005555</name>
</gene>
<dbReference type="InterPro" id="IPR014762">
    <property type="entry name" value="DNA_mismatch_repair_CS"/>
</dbReference>
<keyword evidence="4" id="KW-0234">DNA repair</keyword>
<dbReference type="CDD" id="cd16926">
    <property type="entry name" value="HATPase_MutL-MLH-PMS-like"/>
    <property type="match status" value="1"/>
</dbReference>
<dbReference type="InterPro" id="IPR038973">
    <property type="entry name" value="MutL/Mlh/Pms-like"/>
</dbReference>
<evidence type="ECO:0000313" key="8">
    <source>
        <dbReference type="EMBL" id="KAJ2860382.1"/>
    </source>
</evidence>
<dbReference type="FunFam" id="3.30.565.10:FF:000109">
    <property type="entry name" value="Related to MLH1-DNA mismatch repair protein"/>
    <property type="match status" value="1"/>
</dbReference>
<accession>A0A9W8IJT7</accession>
<dbReference type="Pfam" id="PF13589">
    <property type="entry name" value="HATPase_c_3"/>
    <property type="match status" value="1"/>
</dbReference>
<evidence type="ECO:0000259" key="7">
    <source>
        <dbReference type="SMART" id="SM01340"/>
    </source>
</evidence>
<comment type="similarity">
    <text evidence="2">Belongs to the DNA mismatch repair MutL/HexB family.</text>
</comment>
<keyword evidence="5" id="KW-0539">Nucleus</keyword>
<dbReference type="PANTHER" id="PTHR10073">
    <property type="entry name" value="DNA MISMATCH REPAIR PROTEIN MLH, PMS, MUTL"/>
    <property type="match status" value="1"/>
</dbReference>
<dbReference type="Proteomes" id="UP001140074">
    <property type="component" value="Unassembled WGS sequence"/>
</dbReference>
<dbReference type="SMART" id="SM01340">
    <property type="entry name" value="DNA_mis_repair"/>
    <property type="match status" value="1"/>
</dbReference>
<dbReference type="SUPFAM" id="SSF54211">
    <property type="entry name" value="Ribosomal protein S5 domain 2-like"/>
    <property type="match status" value="1"/>
</dbReference>
<evidence type="ECO:0000256" key="6">
    <source>
        <dbReference type="SAM" id="MobiDB-lite"/>
    </source>
</evidence>
<feature type="region of interest" description="Disordered" evidence="6">
    <location>
        <begin position="537"/>
        <end position="564"/>
    </location>
</feature>
<dbReference type="Gene3D" id="3.30.565.10">
    <property type="entry name" value="Histidine kinase-like ATPase, C-terminal domain"/>
    <property type="match status" value="1"/>
</dbReference>
<evidence type="ECO:0000256" key="3">
    <source>
        <dbReference type="ARBA" id="ARBA00022763"/>
    </source>
</evidence>
<dbReference type="GO" id="GO:0006298">
    <property type="term" value="P:mismatch repair"/>
    <property type="evidence" value="ECO:0007669"/>
    <property type="project" value="InterPro"/>
</dbReference>
<feature type="domain" description="DNA mismatch repair protein S5" evidence="7">
    <location>
        <begin position="228"/>
        <end position="347"/>
    </location>
</feature>
<dbReference type="GO" id="GO:0005524">
    <property type="term" value="F:ATP binding"/>
    <property type="evidence" value="ECO:0007669"/>
    <property type="project" value="InterPro"/>
</dbReference>
<dbReference type="InterPro" id="IPR014721">
    <property type="entry name" value="Ribsml_uS5_D2-typ_fold_subgr"/>
</dbReference>
<dbReference type="Pfam" id="PF01119">
    <property type="entry name" value="DNA_mis_repair"/>
    <property type="match status" value="1"/>
</dbReference>
<dbReference type="NCBIfam" id="TIGR00585">
    <property type="entry name" value="mutl"/>
    <property type="match status" value="1"/>
</dbReference>
<dbReference type="InterPro" id="IPR002099">
    <property type="entry name" value="MutL/Mlh/PMS"/>
</dbReference>
<dbReference type="AlphaFoldDB" id="A0A9W8IJT7"/>
<evidence type="ECO:0000313" key="9">
    <source>
        <dbReference type="Proteomes" id="UP001140074"/>
    </source>
</evidence>
<keyword evidence="9" id="KW-1185">Reference proteome</keyword>
<name>A0A9W8IJT7_9FUNG</name>
<dbReference type="GO" id="GO:0032389">
    <property type="term" value="C:MutLalpha complex"/>
    <property type="evidence" value="ECO:0007669"/>
    <property type="project" value="TreeGrafter"/>
</dbReference>